<keyword evidence="17" id="KW-1185">Reference proteome</keyword>
<evidence type="ECO:0000259" key="13">
    <source>
        <dbReference type="Pfam" id="PF00593"/>
    </source>
</evidence>
<protein>
    <submittedName>
        <fullName evidence="16">SusC/RagA family TonB-linked outer membrane protein</fullName>
    </submittedName>
</protein>
<keyword evidence="5 10" id="KW-0812">Transmembrane</keyword>
<sequence length="1154" mass="127158">MKKNLSDVFLSRKHLIRIMKIYSLLICITISKLFSFNTYSQNISISLEEATLQMAIEEIEEKSEYRFFYNNNLIDISKKVSLKANNEKVKKVLNGLFNRTNINFRVYKNQIVLFPRYVKTSEESIKNLLDFMEEKSNTTKSKGKTKIDKKNEVVQNMVRGTVNAADGIPLPGVNVLIKGTNTGTLTDFDGNYEIAAEQGDVLTFSYVGFQSKEIVITNNALNVILQEDVSTLEEVIVVAQGISKSRKALGYAISKVETEETENRPEADIARTLQGKISGVLISPNDGSSGAAAGIVIRGSLSLTEGNGALIVVDNVPFSGNLLDIDPNNIKNITVLKGLNAAVLYGSQGRNGVILVETTTGAAKIGEKGFTAKISQTTYTNNVASLPDFQNTFGVGNNLVTDNGTIGNVGSNGARFTDIDVVPHPLAGNPNFPQFADAVVPFEAARNNVNDFFSTGIGQITSVNLEATGERTSLNFSMGYTTEGGILGNNDFKRFNISVGGTSQLTDKLKLSSSLSYSSRNRNSYSSVDSDDADGEDILENLYVIPRSLDIQNLPFQDPVTGGNVYYRADRENPLWTIANTGRERNVRRINGTLNLAYKFNAHHSLKYRGGLQIETSDVLDFRNRGGIGATATLGTLDLTSNTEFDVDNTIIFESNYRISDAIGFESQLGINSRYETFRSQDSEYTDQIVFGVLRPNNFRVPGEGDFDITKRNLLGVFGQFEFDYNGFLYLNLSGRLDKGSTVERENQNLFYPGVSISFIPTSAFEFGESFVDYLKIRGAYATSSGYPGLYNTRPSLSSDPREFSDINNALIVTNSLFGELANPNLKPELHREFELGLEGNFFNNVVTLQASVYSRISDNQIFETNIAPATGFEETVINAGRVDTEGLEIDLGVRLFKNSDFNWTLRNTFTTFKSVVVDLPGDITRRDNLIEGEELGVFLGSYVVRDAEGNALIDPTTGRLITSDDVGLQDEIIGNSVPDFRATSINTFNYKNFTLSTQLEYTHGGDRSSAVFENLLERGVTTDTENREGSFLIPGVYGDLSTGLPLLDANGNTIPNSTQLTGNNAVFNNFYEADENLTFDDSVFRIREVSLSYNFNKGTFNKLPFESMDITLSGRNLFFSAPGFPEGINFDPETTGLSTPTTKRYSFSISVNF</sequence>
<name>A0A554VS06_9FLAO</name>
<keyword evidence="9 10" id="KW-0998">Cell outer membrane</keyword>
<feature type="domain" description="TonB-dependent receptor plug" evidence="15">
    <location>
        <begin position="249"/>
        <end position="353"/>
    </location>
</feature>
<dbReference type="SUPFAM" id="SSF56935">
    <property type="entry name" value="Porins"/>
    <property type="match status" value="1"/>
</dbReference>
<dbReference type="InterPro" id="IPR023996">
    <property type="entry name" value="TonB-dep_OMP_SusC/RagA"/>
</dbReference>
<keyword evidence="12" id="KW-1133">Transmembrane helix</keyword>
<dbReference type="Proteomes" id="UP000318833">
    <property type="component" value="Unassembled WGS sequence"/>
</dbReference>
<accession>A0A554VS06</accession>
<dbReference type="Pfam" id="PF13715">
    <property type="entry name" value="CarbopepD_reg_2"/>
    <property type="match status" value="1"/>
</dbReference>
<evidence type="ECO:0000259" key="15">
    <source>
        <dbReference type="Pfam" id="PF07715"/>
    </source>
</evidence>
<evidence type="ECO:0000313" key="17">
    <source>
        <dbReference type="Proteomes" id="UP000318833"/>
    </source>
</evidence>
<organism evidence="16 17">
    <name type="scientific">Aquimarina algiphila</name>
    <dbReference type="NCBI Taxonomy" id="2047982"/>
    <lineage>
        <taxon>Bacteria</taxon>
        <taxon>Pseudomonadati</taxon>
        <taxon>Bacteroidota</taxon>
        <taxon>Flavobacteriia</taxon>
        <taxon>Flavobacteriales</taxon>
        <taxon>Flavobacteriaceae</taxon>
        <taxon>Aquimarina</taxon>
    </lineage>
</organism>
<keyword evidence="7 11" id="KW-0798">TonB box</keyword>
<evidence type="ECO:0000256" key="1">
    <source>
        <dbReference type="ARBA" id="ARBA00004571"/>
    </source>
</evidence>
<dbReference type="GO" id="GO:0006826">
    <property type="term" value="P:iron ion transport"/>
    <property type="evidence" value="ECO:0007669"/>
    <property type="project" value="UniProtKB-KW"/>
</dbReference>
<keyword evidence="4" id="KW-0406">Ion transport</keyword>
<gene>
    <name evidence="16" type="ORF">FOF46_00385</name>
</gene>
<dbReference type="NCBIfam" id="TIGR04056">
    <property type="entry name" value="OMP_RagA_SusC"/>
    <property type="match status" value="1"/>
</dbReference>
<dbReference type="Pfam" id="PF07660">
    <property type="entry name" value="STN"/>
    <property type="match status" value="1"/>
</dbReference>
<evidence type="ECO:0000256" key="8">
    <source>
        <dbReference type="ARBA" id="ARBA00023136"/>
    </source>
</evidence>
<dbReference type="InterPro" id="IPR008969">
    <property type="entry name" value="CarboxyPept-like_regulatory"/>
</dbReference>
<feature type="domain" description="Secretin/TonB short N-terminal" evidence="14">
    <location>
        <begin position="65"/>
        <end position="115"/>
    </location>
</feature>
<dbReference type="InterPro" id="IPR012910">
    <property type="entry name" value="Plug_dom"/>
</dbReference>
<feature type="domain" description="TonB-dependent receptor-like beta-barrel" evidence="13">
    <location>
        <begin position="549"/>
        <end position="1009"/>
    </location>
</feature>
<dbReference type="InterPro" id="IPR000531">
    <property type="entry name" value="Beta-barrel_TonB"/>
</dbReference>
<reference evidence="16 17" key="1">
    <citation type="submission" date="2019-07" db="EMBL/GenBank/DDBJ databases">
        <title>The draft genome sequence of Aquimarina algiphila M91.</title>
        <authorList>
            <person name="Meng X."/>
        </authorList>
    </citation>
    <scope>NUCLEOTIDE SEQUENCE [LARGE SCALE GENOMIC DNA]</scope>
    <source>
        <strain evidence="16 17">M91</strain>
    </source>
</reference>
<dbReference type="Pfam" id="PF00593">
    <property type="entry name" value="TonB_dep_Rec_b-barrel"/>
    <property type="match status" value="1"/>
</dbReference>
<dbReference type="InterPro" id="IPR037066">
    <property type="entry name" value="Plug_dom_sf"/>
</dbReference>
<keyword evidence="3 10" id="KW-1134">Transmembrane beta strand</keyword>
<dbReference type="Gene3D" id="2.170.130.10">
    <property type="entry name" value="TonB-dependent receptor, plug domain"/>
    <property type="match status" value="1"/>
</dbReference>
<dbReference type="OrthoDB" id="9768177at2"/>
<evidence type="ECO:0000256" key="11">
    <source>
        <dbReference type="RuleBase" id="RU003357"/>
    </source>
</evidence>
<evidence type="ECO:0000256" key="4">
    <source>
        <dbReference type="ARBA" id="ARBA00022496"/>
    </source>
</evidence>
<dbReference type="RefSeq" id="WP_109437485.1">
    <property type="nucleotide sequence ID" value="NZ_CANMIK010000004.1"/>
</dbReference>
<evidence type="ECO:0000256" key="9">
    <source>
        <dbReference type="ARBA" id="ARBA00023237"/>
    </source>
</evidence>
<proteinExistence type="inferred from homology"/>
<comment type="caution">
    <text evidence="16">The sequence shown here is derived from an EMBL/GenBank/DDBJ whole genome shotgun (WGS) entry which is preliminary data.</text>
</comment>
<evidence type="ECO:0000256" key="5">
    <source>
        <dbReference type="ARBA" id="ARBA00022692"/>
    </source>
</evidence>
<evidence type="ECO:0000256" key="3">
    <source>
        <dbReference type="ARBA" id="ARBA00022452"/>
    </source>
</evidence>
<dbReference type="PROSITE" id="PS52016">
    <property type="entry name" value="TONB_DEPENDENT_REC_3"/>
    <property type="match status" value="1"/>
</dbReference>
<evidence type="ECO:0000256" key="12">
    <source>
        <dbReference type="SAM" id="Phobius"/>
    </source>
</evidence>
<dbReference type="EMBL" id="VLNR01000001">
    <property type="protein sequence ID" value="TSE11474.1"/>
    <property type="molecule type" value="Genomic_DNA"/>
</dbReference>
<dbReference type="GO" id="GO:0009279">
    <property type="term" value="C:cell outer membrane"/>
    <property type="evidence" value="ECO:0007669"/>
    <property type="project" value="UniProtKB-SubCell"/>
</dbReference>
<keyword evidence="8 10" id="KW-0472">Membrane</keyword>
<evidence type="ECO:0000256" key="2">
    <source>
        <dbReference type="ARBA" id="ARBA00022448"/>
    </source>
</evidence>
<evidence type="ECO:0000313" key="16">
    <source>
        <dbReference type="EMBL" id="TSE11474.1"/>
    </source>
</evidence>
<dbReference type="InterPro" id="IPR011662">
    <property type="entry name" value="Secretin/TonB_short_N"/>
</dbReference>
<evidence type="ECO:0000256" key="7">
    <source>
        <dbReference type="ARBA" id="ARBA00023077"/>
    </source>
</evidence>
<dbReference type="SUPFAM" id="SSF49464">
    <property type="entry name" value="Carboxypeptidase regulatory domain-like"/>
    <property type="match status" value="1"/>
</dbReference>
<comment type="similarity">
    <text evidence="10 11">Belongs to the TonB-dependent receptor family.</text>
</comment>
<evidence type="ECO:0000256" key="6">
    <source>
        <dbReference type="ARBA" id="ARBA00023004"/>
    </source>
</evidence>
<dbReference type="Pfam" id="PF07715">
    <property type="entry name" value="Plug"/>
    <property type="match status" value="1"/>
</dbReference>
<comment type="subcellular location">
    <subcellularLocation>
        <location evidence="1 10">Cell outer membrane</location>
        <topology evidence="1 10">Multi-pass membrane protein</topology>
    </subcellularLocation>
</comment>
<keyword evidence="6" id="KW-0408">Iron</keyword>
<dbReference type="Gene3D" id="2.40.170.20">
    <property type="entry name" value="TonB-dependent receptor, beta-barrel domain"/>
    <property type="match status" value="1"/>
</dbReference>
<feature type="transmembrane region" description="Helical" evidence="12">
    <location>
        <begin position="21"/>
        <end position="39"/>
    </location>
</feature>
<dbReference type="AlphaFoldDB" id="A0A554VS06"/>
<evidence type="ECO:0000256" key="10">
    <source>
        <dbReference type="PROSITE-ProRule" id="PRU01360"/>
    </source>
</evidence>
<evidence type="ECO:0000259" key="14">
    <source>
        <dbReference type="Pfam" id="PF07660"/>
    </source>
</evidence>
<dbReference type="InterPro" id="IPR036942">
    <property type="entry name" value="Beta-barrel_TonB_sf"/>
</dbReference>
<keyword evidence="2 10" id="KW-0813">Transport</keyword>
<dbReference type="InterPro" id="IPR039426">
    <property type="entry name" value="TonB-dep_rcpt-like"/>
</dbReference>
<dbReference type="Gene3D" id="2.60.40.1120">
    <property type="entry name" value="Carboxypeptidase-like, regulatory domain"/>
    <property type="match status" value="1"/>
</dbReference>
<keyword evidence="4" id="KW-0410">Iron transport</keyword>